<evidence type="ECO:0000256" key="7">
    <source>
        <dbReference type="SAM" id="Phobius"/>
    </source>
</evidence>
<evidence type="ECO:0000256" key="4">
    <source>
        <dbReference type="ARBA" id="ARBA00022989"/>
    </source>
</evidence>
<dbReference type="PANTHER" id="PTHR45724:SF13">
    <property type="entry name" value="AQUAPORIN NIP1-1-RELATED"/>
    <property type="match status" value="1"/>
</dbReference>
<dbReference type="InterPro" id="IPR034294">
    <property type="entry name" value="Aquaporin_transptr"/>
</dbReference>
<dbReference type="InterPro" id="IPR022357">
    <property type="entry name" value="MIP_CS"/>
</dbReference>
<dbReference type="Gene3D" id="1.20.1080.10">
    <property type="entry name" value="Glycerol uptake facilitator protein"/>
    <property type="match status" value="1"/>
</dbReference>
<keyword evidence="9" id="KW-1185">Reference proteome</keyword>
<keyword evidence="3 6" id="KW-0812">Transmembrane</keyword>
<dbReference type="EMBL" id="JADWYR010000004">
    <property type="protein sequence ID" value="MBG9378753.1"/>
    <property type="molecule type" value="Genomic_DNA"/>
</dbReference>
<dbReference type="GO" id="GO:0016020">
    <property type="term" value="C:membrane"/>
    <property type="evidence" value="ECO:0007669"/>
    <property type="project" value="UniProtKB-SubCell"/>
</dbReference>
<protein>
    <submittedName>
        <fullName evidence="8">Aquaporin</fullName>
    </submittedName>
</protein>
<feature type="transmembrane region" description="Helical" evidence="7">
    <location>
        <begin position="122"/>
        <end position="140"/>
    </location>
</feature>
<proteinExistence type="inferred from homology"/>
<feature type="transmembrane region" description="Helical" evidence="7">
    <location>
        <begin position="147"/>
        <end position="168"/>
    </location>
</feature>
<organism evidence="8 9">
    <name type="scientific">Panacibacter microcysteis</name>
    <dbReference type="NCBI Taxonomy" id="2793269"/>
    <lineage>
        <taxon>Bacteria</taxon>
        <taxon>Pseudomonadati</taxon>
        <taxon>Bacteroidota</taxon>
        <taxon>Chitinophagia</taxon>
        <taxon>Chitinophagales</taxon>
        <taxon>Chitinophagaceae</taxon>
        <taxon>Panacibacter</taxon>
    </lineage>
</organism>
<dbReference type="Pfam" id="PF00230">
    <property type="entry name" value="MIP"/>
    <property type="match status" value="1"/>
</dbReference>
<dbReference type="PANTHER" id="PTHR45724">
    <property type="entry name" value="AQUAPORIN NIP2-1"/>
    <property type="match status" value="1"/>
</dbReference>
<dbReference type="InterPro" id="IPR023271">
    <property type="entry name" value="Aquaporin-like"/>
</dbReference>
<comment type="similarity">
    <text evidence="6">Belongs to the MIP/aquaporin (TC 1.A.8) family.</text>
</comment>
<keyword evidence="2 6" id="KW-0813">Transport</keyword>
<name>A0A931H0P0_9BACT</name>
<dbReference type="InterPro" id="IPR000425">
    <property type="entry name" value="MIP"/>
</dbReference>
<accession>A0A931H0P0</accession>
<evidence type="ECO:0000256" key="2">
    <source>
        <dbReference type="ARBA" id="ARBA00022448"/>
    </source>
</evidence>
<feature type="transmembrane region" description="Helical" evidence="7">
    <location>
        <begin position="188"/>
        <end position="208"/>
    </location>
</feature>
<evidence type="ECO:0000256" key="3">
    <source>
        <dbReference type="ARBA" id="ARBA00022692"/>
    </source>
</evidence>
<reference evidence="8" key="1">
    <citation type="submission" date="2020-11" db="EMBL/GenBank/DDBJ databases">
        <title>Bacterial whole genome sequence for Panacibacter sp. DH6.</title>
        <authorList>
            <person name="Le V."/>
            <person name="Ko S."/>
            <person name="Ahn C.-Y."/>
            <person name="Oh H.-M."/>
        </authorList>
    </citation>
    <scope>NUCLEOTIDE SEQUENCE</scope>
    <source>
        <strain evidence="8">DH6</strain>
    </source>
</reference>
<dbReference type="SUPFAM" id="SSF81338">
    <property type="entry name" value="Aquaporin-like"/>
    <property type="match status" value="1"/>
</dbReference>
<gene>
    <name evidence="8" type="ORF">I5907_21150</name>
</gene>
<sequence length="225" mass="23338">MNNRQFLAEMTGTFAIVFCGTGAVIVNTATAGMLSHAGVAMTWGLIVMTMIYTFGERSGAHFNPAVSIALVAAQKLPARSLCWYILSQCAGALMASALLRILFPGDVSLGTTAPAGTAQQSFLLEVCLSFLLMLVILHLSTASKETGLFSGVIVGGVVGLEAMFAGPVCGASMNPARSLAPALISGQTVYLWLYVLAPVTGMLLAVPVHRHVSNSCVRSAAGSAR</sequence>
<keyword evidence="5 7" id="KW-0472">Membrane</keyword>
<evidence type="ECO:0000313" key="9">
    <source>
        <dbReference type="Proteomes" id="UP000628448"/>
    </source>
</evidence>
<evidence type="ECO:0000256" key="5">
    <source>
        <dbReference type="ARBA" id="ARBA00023136"/>
    </source>
</evidence>
<dbReference type="GO" id="GO:0015267">
    <property type="term" value="F:channel activity"/>
    <property type="evidence" value="ECO:0007669"/>
    <property type="project" value="InterPro"/>
</dbReference>
<dbReference type="RefSeq" id="WP_196992859.1">
    <property type="nucleotide sequence ID" value="NZ_JADWYR010000004.1"/>
</dbReference>
<evidence type="ECO:0000313" key="8">
    <source>
        <dbReference type="EMBL" id="MBG9378753.1"/>
    </source>
</evidence>
<dbReference type="AlphaFoldDB" id="A0A931H0P0"/>
<comment type="subcellular location">
    <subcellularLocation>
        <location evidence="1">Membrane</location>
        <topology evidence="1">Multi-pass membrane protein</topology>
    </subcellularLocation>
</comment>
<dbReference type="PRINTS" id="PR00783">
    <property type="entry name" value="MINTRINSICP"/>
</dbReference>
<feature type="transmembrane region" description="Helical" evidence="7">
    <location>
        <begin position="81"/>
        <end position="102"/>
    </location>
</feature>
<comment type="caution">
    <text evidence="8">The sequence shown here is derived from an EMBL/GenBank/DDBJ whole genome shotgun (WGS) entry which is preliminary data.</text>
</comment>
<feature type="transmembrane region" description="Helical" evidence="7">
    <location>
        <begin position="7"/>
        <end position="27"/>
    </location>
</feature>
<evidence type="ECO:0000256" key="6">
    <source>
        <dbReference type="RuleBase" id="RU000477"/>
    </source>
</evidence>
<keyword evidence="4 7" id="KW-1133">Transmembrane helix</keyword>
<dbReference type="PROSITE" id="PS00221">
    <property type="entry name" value="MIP"/>
    <property type="match status" value="1"/>
</dbReference>
<feature type="transmembrane region" description="Helical" evidence="7">
    <location>
        <begin position="33"/>
        <end position="54"/>
    </location>
</feature>
<evidence type="ECO:0000256" key="1">
    <source>
        <dbReference type="ARBA" id="ARBA00004141"/>
    </source>
</evidence>
<dbReference type="Proteomes" id="UP000628448">
    <property type="component" value="Unassembled WGS sequence"/>
</dbReference>